<accession>A0AAN9KAN5</accession>
<evidence type="ECO:0000313" key="1">
    <source>
        <dbReference type="EMBL" id="KAK7313995.1"/>
    </source>
</evidence>
<sequence length="284" mass="32386">MRADLKWSRAGNLGFELKTTYPSACDAACPFILRNHERCSYVFWPSEQPRKGLRIYIDFDAFQLIMLEPKQNSPKLWHIKTLTATVAALNQVGTRLWSATHRNDFFCLAIVTKGNMQTGTSNRGVAIAFVSIATMVNRLADSSLNQCPDFIGNWCGLLLSQRLILITNCMSVAIIACFRHFLQEPKQDQIKVLCDASVEGFKKHLHTNMQKILRPYLGFVKRRRTPKLPRIQPPWFSFKSKLLFCRGLSLLASLSTTYDVTRDLLVTMLRHHQPHHGLSGVRPL</sequence>
<comment type="caution">
    <text evidence="1">The sequence shown here is derived from an EMBL/GenBank/DDBJ whole genome shotgun (WGS) entry which is preliminary data.</text>
</comment>
<dbReference type="EMBL" id="JAYMYQ010000009">
    <property type="protein sequence ID" value="KAK7313995.1"/>
    <property type="molecule type" value="Genomic_DNA"/>
</dbReference>
<dbReference type="Proteomes" id="UP001367508">
    <property type="component" value="Unassembled WGS sequence"/>
</dbReference>
<protein>
    <submittedName>
        <fullName evidence="1">Uncharacterized protein</fullName>
    </submittedName>
</protein>
<reference evidence="1 2" key="1">
    <citation type="submission" date="2024-01" db="EMBL/GenBank/DDBJ databases">
        <title>The genomes of 5 underutilized Papilionoideae crops provide insights into root nodulation and disease resistanc.</title>
        <authorList>
            <person name="Jiang F."/>
        </authorList>
    </citation>
    <scope>NUCLEOTIDE SEQUENCE [LARGE SCALE GENOMIC DNA]</scope>
    <source>
        <strain evidence="1">LVBAO_FW01</strain>
        <tissue evidence="1">Leaves</tissue>
    </source>
</reference>
<evidence type="ECO:0000313" key="2">
    <source>
        <dbReference type="Proteomes" id="UP001367508"/>
    </source>
</evidence>
<proteinExistence type="predicted"/>
<dbReference type="AlphaFoldDB" id="A0AAN9KAN5"/>
<keyword evidence="2" id="KW-1185">Reference proteome</keyword>
<gene>
    <name evidence="1" type="ORF">VNO77_39202</name>
</gene>
<organism evidence="1 2">
    <name type="scientific">Canavalia gladiata</name>
    <name type="common">Sword bean</name>
    <name type="synonym">Dolichos gladiatus</name>
    <dbReference type="NCBI Taxonomy" id="3824"/>
    <lineage>
        <taxon>Eukaryota</taxon>
        <taxon>Viridiplantae</taxon>
        <taxon>Streptophyta</taxon>
        <taxon>Embryophyta</taxon>
        <taxon>Tracheophyta</taxon>
        <taxon>Spermatophyta</taxon>
        <taxon>Magnoliopsida</taxon>
        <taxon>eudicotyledons</taxon>
        <taxon>Gunneridae</taxon>
        <taxon>Pentapetalae</taxon>
        <taxon>rosids</taxon>
        <taxon>fabids</taxon>
        <taxon>Fabales</taxon>
        <taxon>Fabaceae</taxon>
        <taxon>Papilionoideae</taxon>
        <taxon>50 kb inversion clade</taxon>
        <taxon>NPAAA clade</taxon>
        <taxon>indigoferoid/millettioid clade</taxon>
        <taxon>Phaseoleae</taxon>
        <taxon>Canavalia</taxon>
    </lineage>
</organism>
<name>A0AAN9KAN5_CANGL</name>